<organism evidence="13">
    <name type="scientific">Oppiella nova</name>
    <dbReference type="NCBI Taxonomy" id="334625"/>
    <lineage>
        <taxon>Eukaryota</taxon>
        <taxon>Metazoa</taxon>
        <taxon>Ecdysozoa</taxon>
        <taxon>Arthropoda</taxon>
        <taxon>Chelicerata</taxon>
        <taxon>Arachnida</taxon>
        <taxon>Acari</taxon>
        <taxon>Acariformes</taxon>
        <taxon>Sarcoptiformes</taxon>
        <taxon>Oribatida</taxon>
        <taxon>Brachypylina</taxon>
        <taxon>Oppioidea</taxon>
        <taxon>Oppiidae</taxon>
        <taxon>Oppiella</taxon>
    </lineage>
</organism>
<evidence type="ECO:0000256" key="6">
    <source>
        <dbReference type="ARBA" id="ARBA00022692"/>
    </source>
</evidence>
<evidence type="ECO:0000256" key="10">
    <source>
        <dbReference type="ARBA" id="ARBA00023180"/>
    </source>
</evidence>
<dbReference type="OrthoDB" id="370884at2759"/>
<accession>A0A7R9MW93</accession>
<evidence type="ECO:0000256" key="7">
    <source>
        <dbReference type="ARBA" id="ARBA00022989"/>
    </source>
</evidence>
<dbReference type="AlphaFoldDB" id="A0A7R9MW93"/>
<dbReference type="GO" id="GO:0005886">
    <property type="term" value="C:plasma membrane"/>
    <property type="evidence" value="ECO:0007669"/>
    <property type="project" value="UniProtKB-SubCell"/>
</dbReference>
<evidence type="ECO:0000313" key="13">
    <source>
        <dbReference type="EMBL" id="CAD7666511.1"/>
    </source>
</evidence>
<keyword evidence="7" id="KW-1133">Transmembrane helix</keyword>
<evidence type="ECO:0000256" key="5">
    <source>
        <dbReference type="ARBA" id="ARBA00022679"/>
    </source>
</evidence>
<evidence type="ECO:0000256" key="9">
    <source>
        <dbReference type="ARBA" id="ARBA00023136"/>
    </source>
</evidence>
<evidence type="ECO:0000256" key="8">
    <source>
        <dbReference type="ARBA" id="ARBA00023054"/>
    </source>
</evidence>
<dbReference type="GO" id="GO:0006031">
    <property type="term" value="P:chitin biosynthetic process"/>
    <property type="evidence" value="ECO:0007669"/>
    <property type="project" value="TreeGrafter"/>
</dbReference>
<evidence type="ECO:0000256" key="12">
    <source>
        <dbReference type="ARBA" id="ARBA00048014"/>
    </source>
</evidence>
<dbReference type="EMBL" id="CAJPVJ010054421">
    <property type="protein sequence ID" value="CAG2183503.1"/>
    <property type="molecule type" value="Genomic_DNA"/>
</dbReference>
<reference evidence="13" key="1">
    <citation type="submission" date="2020-11" db="EMBL/GenBank/DDBJ databases">
        <authorList>
            <person name="Tran Van P."/>
        </authorList>
    </citation>
    <scope>NUCLEOTIDE SEQUENCE</scope>
</reference>
<keyword evidence="9" id="KW-0472">Membrane</keyword>
<evidence type="ECO:0000256" key="3">
    <source>
        <dbReference type="ARBA" id="ARBA00022475"/>
    </source>
</evidence>
<dbReference type="PANTHER" id="PTHR22914:SF42">
    <property type="entry name" value="CHITIN SYNTHASE"/>
    <property type="match status" value="1"/>
</dbReference>
<keyword evidence="6" id="KW-0812">Transmembrane</keyword>
<dbReference type="Proteomes" id="UP000728032">
    <property type="component" value="Unassembled WGS sequence"/>
</dbReference>
<name>A0A7R9MW93_9ACAR</name>
<dbReference type="GO" id="GO:0004100">
    <property type="term" value="F:chitin synthase activity"/>
    <property type="evidence" value="ECO:0007669"/>
    <property type="project" value="UniProtKB-EC"/>
</dbReference>
<comment type="subcellular location">
    <subcellularLocation>
        <location evidence="1">Cell membrane</location>
        <topology evidence="1">Multi-pass membrane protein</topology>
    </subcellularLocation>
</comment>
<keyword evidence="10" id="KW-0325">Glycoprotein</keyword>
<evidence type="ECO:0000313" key="14">
    <source>
        <dbReference type="Proteomes" id="UP000728032"/>
    </source>
</evidence>
<keyword evidence="14" id="KW-1185">Reference proteome</keyword>
<protein>
    <recommendedName>
        <fullName evidence="2">chitin synthase</fullName>
        <ecNumber evidence="2">2.4.1.16</ecNumber>
    </recommendedName>
</protein>
<dbReference type="InterPro" id="IPR029044">
    <property type="entry name" value="Nucleotide-diphossugar_trans"/>
</dbReference>
<dbReference type="EMBL" id="OC969246">
    <property type="protein sequence ID" value="CAD7666511.1"/>
    <property type="molecule type" value="Genomic_DNA"/>
</dbReference>
<dbReference type="FunFam" id="3.90.550.10:FF:000139">
    <property type="entry name" value="Chitin synthase 8"/>
    <property type="match status" value="1"/>
</dbReference>
<dbReference type="EC" id="2.4.1.16" evidence="2"/>
<comment type="catalytic activity">
    <reaction evidence="12">
        <text>[(1-&gt;4)-N-acetyl-beta-D-glucosaminyl](n) + UDP-N-acetyl-alpha-D-glucosamine = [(1-&gt;4)-N-acetyl-beta-D-glucosaminyl](n+1) + UDP + H(+)</text>
        <dbReference type="Rhea" id="RHEA:16637"/>
        <dbReference type="Rhea" id="RHEA-COMP:9593"/>
        <dbReference type="Rhea" id="RHEA-COMP:9595"/>
        <dbReference type="ChEBI" id="CHEBI:15378"/>
        <dbReference type="ChEBI" id="CHEBI:17029"/>
        <dbReference type="ChEBI" id="CHEBI:57705"/>
        <dbReference type="ChEBI" id="CHEBI:58223"/>
        <dbReference type="EC" id="2.4.1.16"/>
    </reaction>
</comment>
<proteinExistence type="inferred from homology"/>
<keyword evidence="5" id="KW-0808">Transferase</keyword>
<gene>
    <name evidence="13" type="ORF">ONB1V03_LOCUS22923</name>
</gene>
<sequence>MIAMNTFVLALDGDINFRPHALHLVVDLMKKNKKLGAACGRIHPIGGGPMVWYQKFEYAVGHWLQKATEHVFGCVLCSPGCFSLFRARAVMDDSVMNKYTTKPSEALHYVQYDQGEDRWLCTLMLQQGWRIEYCAASDSYTHAPEGFGEFYTQRRRWAPSTMANIMDL</sequence>
<feature type="non-terminal residue" evidence="13">
    <location>
        <position position="1"/>
    </location>
</feature>
<dbReference type="Gene3D" id="3.90.550.10">
    <property type="entry name" value="Spore Coat Polysaccharide Biosynthesis Protein SpsA, Chain A"/>
    <property type="match status" value="1"/>
</dbReference>
<evidence type="ECO:0000256" key="2">
    <source>
        <dbReference type="ARBA" id="ARBA00012543"/>
    </source>
</evidence>
<comment type="similarity">
    <text evidence="11">Belongs to the chitin synthase family. Class IV subfamily.</text>
</comment>
<keyword evidence="3" id="KW-1003">Cell membrane</keyword>
<dbReference type="PANTHER" id="PTHR22914">
    <property type="entry name" value="CHITIN SYNTHASE"/>
    <property type="match status" value="1"/>
</dbReference>
<evidence type="ECO:0000256" key="1">
    <source>
        <dbReference type="ARBA" id="ARBA00004651"/>
    </source>
</evidence>
<evidence type="ECO:0000256" key="4">
    <source>
        <dbReference type="ARBA" id="ARBA00022676"/>
    </source>
</evidence>
<dbReference type="Pfam" id="PF03142">
    <property type="entry name" value="Chitin_synth_2"/>
    <property type="match status" value="1"/>
</dbReference>
<dbReference type="InterPro" id="IPR004835">
    <property type="entry name" value="Chitin_synth"/>
</dbReference>
<keyword evidence="4" id="KW-0328">Glycosyltransferase</keyword>
<keyword evidence="8" id="KW-0175">Coiled coil</keyword>
<dbReference type="SUPFAM" id="SSF53448">
    <property type="entry name" value="Nucleotide-diphospho-sugar transferases"/>
    <property type="match status" value="1"/>
</dbReference>
<evidence type="ECO:0000256" key="11">
    <source>
        <dbReference type="ARBA" id="ARBA00046329"/>
    </source>
</evidence>